<evidence type="ECO:0000256" key="3">
    <source>
        <dbReference type="ARBA" id="ARBA00022737"/>
    </source>
</evidence>
<sequence>MSEQYDNPMGTDGFDFVEYAAPDPQLLHDLFKAMGFTAVAKHKKRNVTLYRQNDSHFLVNEEPGSFAEDFAKAHGPCATGFAIRVKDADHAMKLALEKGATKFGKKPETLAVDVPAIEGIGGSALYLVDQYGDQGDLYEDQFDFFEGVEKNPKGFGLEYVDHLTHNVHFGNMDEWCKFYEDLFNFRQIRYFDIKGKKTGLNSRAMTSPDGMVRIPINESSDDKSQIVEYLNEYNGEGIQHIALFTDNIYDTVENLLSKGIDFLDTPDAYYELIDERIPGHGQPVDKMKDLRLLIDADQENKDRLLLQIFTKNVIGPIFFEIIQRKGNEGFGEGNFTALFEAIERDQEKRGVL</sequence>
<dbReference type="SUPFAM" id="SSF54593">
    <property type="entry name" value="Glyoxalase/Bleomycin resistance protein/Dihydroxybiphenyl dioxygenase"/>
    <property type="match status" value="1"/>
</dbReference>
<evidence type="ECO:0000256" key="4">
    <source>
        <dbReference type="ARBA" id="ARBA00023004"/>
    </source>
</evidence>
<dbReference type="InterPro" id="IPR037523">
    <property type="entry name" value="VOC_core"/>
</dbReference>
<comment type="caution">
    <text evidence="7">The sequence shown here is derived from an EMBL/GenBank/DDBJ whole genome shotgun (WGS) entry which is preliminary data.</text>
</comment>
<feature type="binding site" evidence="5">
    <location>
        <position position="320"/>
    </location>
    <ligand>
        <name>Fe cation</name>
        <dbReference type="ChEBI" id="CHEBI:24875"/>
    </ligand>
</feature>
<dbReference type="InterPro" id="IPR041735">
    <property type="entry name" value="4OHPhenylPyrv_dOase_C"/>
</dbReference>
<dbReference type="InterPro" id="IPR029068">
    <property type="entry name" value="Glyas_Bleomycin-R_OHBP_Dase"/>
</dbReference>
<dbReference type="PANTHER" id="PTHR11959:SF1">
    <property type="entry name" value="4-HYDROXYPHENYLPYRUVATE DIOXYGENASE"/>
    <property type="match status" value="1"/>
</dbReference>
<dbReference type="Pfam" id="PF00903">
    <property type="entry name" value="Glyoxalase"/>
    <property type="match status" value="1"/>
</dbReference>
<evidence type="ECO:0000256" key="1">
    <source>
        <dbReference type="ARBA" id="ARBA00005877"/>
    </source>
</evidence>
<dbReference type="FunFam" id="3.10.180.10:FF:000007">
    <property type="entry name" value="4-hydroxyphenylpyruvate dioxygenase"/>
    <property type="match status" value="1"/>
</dbReference>
<evidence type="ECO:0000313" key="8">
    <source>
        <dbReference type="Proteomes" id="UP001302316"/>
    </source>
</evidence>
<dbReference type="AlphaFoldDB" id="A0AAP6MN19"/>
<comment type="cofactor">
    <cofactor evidence="5">
        <name>Fe cation</name>
        <dbReference type="ChEBI" id="CHEBI:24875"/>
    </cofactor>
    <text evidence="5">Binds 1 Fe cation per subunit.</text>
</comment>
<dbReference type="PIRSF" id="PIRSF009283">
    <property type="entry name" value="HPP_dOase"/>
    <property type="match status" value="1"/>
</dbReference>
<keyword evidence="3" id="KW-0677">Repeat</keyword>
<dbReference type="GO" id="GO:0046872">
    <property type="term" value="F:metal ion binding"/>
    <property type="evidence" value="ECO:0007669"/>
    <property type="project" value="UniProtKB-KW"/>
</dbReference>
<dbReference type="EC" id="1.13.11.27" evidence="7"/>
<keyword evidence="8" id="KW-1185">Reference proteome</keyword>
<name>A0AAP6MN19_9GAMM</name>
<protein>
    <submittedName>
        <fullName evidence="7">4-hydroxyphenylpyruvate dioxygenase</fullName>
        <ecNumber evidence="7">1.13.11.27</ecNumber>
    </submittedName>
</protein>
<dbReference type="EMBL" id="JAYGII010000018">
    <property type="protein sequence ID" value="MEA5445961.1"/>
    <property type="molecule type" value="Genomic_DNA"/>
</dbReference>
<keyword evidence="4 5" id="KW-0408">Iron</keyword>
<organism evidence="7 8">
    <name type="scientific">Natronospira elongata</name>
    <dbReference type="NCBI Taxonomy" id="3110268"/>
    <lineage>
        <taxon>Bacteria</taxon>
        <taxon>Pseudomonadati</taxon>
        <taxon>Pseudomonadota</taxon>
        <taxon>Gammaproteobacteria</taxon>
        <taxon>Natronospirales</taxon>
        <taxon>Natronospiraceae</taxon>
        <taxon>Natronospira</taxon>
    </lineage>
</organism>
<dbReference type="Gene3D" id="3.10.180.10">
    <property type="entry name" value="2,3-Dihydroxybiphenyl 1,2-Dioxygenase, domain 1"/>
    <property type="match status" value="2"/>
</dbReference>
<dbReference type="PROSITE" id="PS51819">
    <property type="entry name" value="VOC"/>
    <property type="match status" value="2"/>
</dbReference>
<evidence type="ECO:0000256" key="5">
    <source>
        <dbReference type="PIRSR" id="PIRSR009283-1"/>
    </source>
</evidence>
<feature type="binding site" evidence="5">
    <location>
        <position position="162"/>
    </location>
    <ligand>
        <name>Fe cation</name>
        <dbReference type="ChEBI" id="CHEBI:24875"/>
    </ligand>
</feature>
<dbReference type="GO" id="GO:0003868">
    <property type="term" value="F:4-hydroxyphenylpyruvate dioxygenase activity"/>
    <property type="evidence" value="ECO:0007669"/>
    <property type="project" value="UniProtKB-EC"/>
</dbReference>
<dbReference type="Proteomes" id="UP001302316">
    <property type="component" value="Unassembled WGS sequence"/>
</dbReference>
<gene>
    <name evidence="7" type="primary">hppD</name>
    <name evidence="7" type="ORF">VCB98_09030</name>
</gene>
<feature type="domain" description="VOC" evidence="6">
    <location>
        <begin position="13"/>
        <end position="130"/>
    </location>
</feature>
<accession>A0AAP6MN19</accession>
<evidence type="ECO:0000259" key="6">
    <source>
        <dbReference type="PROSITE" id="PS51819"/>
    </source>
</evidence>
<feature type="domain" description="VOC" evidence="6">
    <location>
        <begin position="159"/>
        <end position="311"/>
    </location>
</feature>
<reference evidence="7 8" key="1">
    <citation type="submission" date="2023-12" db="EMBL/GenBank/DDBJ databases">
        <title>Whole-genome sequencing of halo(alkali)philic microorganisms from hypersaline lakes.</title>
        <authorList>
            <person name="Sorokin D.Y."/>
            <person name="Merkel A.Y."/>
            <person name="Messina E."/>
            <person name="Yakimov M."/>
        </authorList>
    </citation>
    <scope>NUCLEOTIDE SEQUENCE [LARGE SCALE GENOMIC DNA]</scope>
    <source>
        <strain evidence="7 8">AB-CW1</strain>
    </source>
</reference>
<dbReference type="InterPro" id="IPR041736">
    <property type="entry name" value="4OHPhenylPyrv_dOase_N"/>
</dbReference>
<comment type="similarity">
    <text evidence="1">Belongs to the 4HPPD family.</text>
</comment>
<dbReference type="PANTHER" id="PTHR11959">
    <property type="entry name" value="4-HYDROXYPHENYLPYRUVATE DIOXYGENASE"/>
    <property type="match status" value="1"/>
</dbReference>
<keyword evidence="7" id="KW-0560">Oxidoreductase</keyword>
<feature type="binding site" evidence="5">
    <location>
        <position position="240"/>
    </location>
    <ligand>
        <name>Fe cation</name>
        <dbReference type="ChEBI" id="CHEBI:24875"/>
    </ligand>
</feature>
<dbReference type="InterPro" id="IPR005956">
    <property type="entry name" value="4OHPhenylPyrv_dOase"/>
</dbReference>
<dbReference type="Pfam" id="PF14696">
    <property type="entry name" value="Glyoxalase_5"/>
    <property type="match status" value="1"/>
</dbReference>
<dbReference type="NCBIfam" id="TIGR01263">
    <property type="entry name" value="4HPPD"/>
    <property type="match status" value="1"/>
</dbReference>
<dbReference type="RefSeq" id="WP_346051899.1">
    <property type="nucleotide sequence ID" value="NZ_JAYGII010000018.1"/>
</dbReference>
<evidence type="ECO:0000256" key="2">
    <source>
        <dbReference type="ARBA" id="ARBA00022723"/>
    </source>
</evidence>
<evidence type="ECO:0000313" key="7">
    <source>
        <dbReference type="EMBL" id="MEA5445961.1"/>
    </source>
</evidence>
<dbReference type="InterPro" id="IPR004360">
    <property type="entry name" value="Glyas_Fos-R_dOase_dom"/>
</dbReference>
<dbReference type="CDD" id="cd07250">
    <property type="entry name" value="HPPD_C_like"/>
    <property type="match status" value="1"/>
</dbReference>
<keyword evidence="7" id="KW-0223">Dioxygenase</keyword>
<dbReference type="GO" id="GO:0006572">
    <property type="term" value="P:L-tyrosine catabolic process"/>
    <property type="evidence" value="ECO:0007669"/>
    <property type="project" value="TreeGrafter"/>
</dbReference>
<proteinExistence type="inferred from homology"/>
<keyword evidence="2 5" id="KW-0479">Metal-binding</keyword>
<dbReference type="CDD" id="cd08342">
    <property type="entry name" value="HPPD_N_like"/>
    <property type="match status" value="1"/>
</dbReference>